<name>A0A1W1BDZ3_9ZZZZ</name>
<dbReference type="EMBL" id="FPHE01000023">
    <property type="protein sequence ID" value="SFV51695.1"/>
    <property type="molecule type" value="Genomic_DNA"/>
</dbReference>
<accession>A0A1W1BDZ3</accession>
<evidence type="ECO:0000313" key="1">
    <source>
        <dbReference type="EMBL" id="SFV51695.1"/>
    </source>
</evidence>
<gene>
    <name evidence="1" type="ORF">MNB_SV-12-1467</name>
</gene>
<sequence length="135" mass="15379">MIDINTTIEPFTLNDQFGVEHKIQVKPKILICSFGKSTGKLISSYFDELGSDYLRIHDIELIADVSGVPLLLRKTIIVPKMKKYSFEILLSDNKKFSKQFPEKEDNLTILKLENGVVKEILFASDEDELKDAIES</sequence>
<proteinExistence type="predicted"/>
<organism evidence="1">
    <name type="scientific">hydrothermal vent metagenome</name>
    <dbReference type="NCBI Taxonomy" id="652676"/>
    <lineage>
        <taxon>unclassified sequences</taxon>
        <taxon>metagenomes</taxon>
        <taxon>ecological metagenomes</taxon>
    </lineage>
</organism>
<reference evidence="1" key="1">
    <citation type="submission" date="2016-10" db="EMBL/GenBank/DDBJ databases">
        <authorList>
            <person name="de Groot N.N."/>
        </authorList>
    </citation>
    <scope>NUCLEOTIDE SEQUENCE</scope>
</reference>
<dbReference type="AlphaFoldDB" id="A0A1W1BDZ3"/>
<protein>
    <submittedName>
        <fullName evidence="1">Uncharacterized protein</fullName>
    </submittedName>
</protein>